<dbReference type="Proteomes" id="UP000037460">
    <property type="component" value="Unassembled WGS sequence"/>
</dbReference>
<keyword evidence="2" id="KW-1185">Reference proteome</keyword>
<proteinExistence type="predicted"/>
<organism evidence="1 2">
    <name type="scientific">Chrysochromulina tobinii</name>
    <dbReference type="NCBI Taxonomy" id="1460289"/>
    <lineage>
        <taxon>Eukaryota</taxon>
        <taxon>Haptista</taxon>
        <taxon>Haptophyta</taxon>
        <taxon>Prymnesiophyceae</taxon>
        <taxon>Prymnesiales</taxon>
        <taxon>Chrysochromulinaceae</taxon>
        <taxon>Chrysochromulina</taxon>
    </lineage>
</organism>
<evidence type="ECO:0000313" key="1">
    <source>
        <dbReference type="EMBL" id="KOO35051.1"/>
    </source>
</evidence>
<protein>
    <submittedName>
        <fullName evidence="1">Uncharacterized protein</fullName>
    </submittedName>
</protein>
<reference evidence="2" key="1">
    <citation type="journal article" date="2015" name="PLoS Genet.">
        <title>Genome Sequence and Transcriptome Analyses of Chrysochromulina tobin: Metabolic Tools for Enhanced Algal Fitness in the Prominent Order Prymnesiales (Haptophyceae).</title>
        <authorList>
            <person name="Hovde B.T."/>
            <person name="Deodato C.R."/>
            <person name="Hunsperger H.M."/>
            <person name="Ryken S.A."/>
            <person name="Yost W."/>
            <person name="Jha R.K."/>
            <person name="Patterson J."/>
            <person name="Monnat R.J. Jr."/>
            <person name="Barlow S.B."/>
            <person name="Starkenburg S.R."/>
            <person name="Cattolico R.A."/>
        </authorList>
    </citation>
    <scope>NUCLEOTIDE SEQUENCE</scope>
    <source>
        <strain evidence="2">CCMP291</strain>
    </source>
</reference>
<name>A0A0M0K866_9EUKA</name>
<sequence length="189" mass="20578">MSATFTLTEAERGADGVPVTTGARLVILSKVVALRTDMTVAWSKQEVADAVGLGVTSEKEGFECDFPIFKQFVKVNETFDHYLIKPQKGWKKTPTLNFYTEIRKGGETRLVVGTYVVDLSLDAEGAAIIPEKCSCCCARLLRAPKLPLFRWPFSGSCKKGNTTSSASAANGTKSEPFLVISKSYTAPLR</sequence>
<dbReference type="AlphaFoldDB" id="A0A0M0K866"/>
<gene>
    <name evidence="1" type="ORF">Ctob_007750</name>
</gene>
<evidence type="ECO:0000313" key="2">
    <source>
        <dbReference type="Proteomes" id="UP000037460"/>
    </source>
</evidence>
<dbReference type="EMBL" id="JWZX01000999">
    <property type="protein sequence ID" value="KOO35051.1"/>
    <property type="molecule type" value="Genomic_DNA"/>
</dbReference>
<accession>A0A0M0K866</accession>
<comment type="caution">
    <text evidence="1">The sequence shown here is derived from an EMBL/GenBank/DDBJ whole genome shotgun (WGS) entry which is preliminary data.</text>
</comment>